<dbReference type="HOGENOM" id="CLU_034716_2_0_12"/>
<dbReference type="FunFam" id="3.40.50.300:FF:000640">
    <property type="entry name" value="MoxR family ATPase"/>
    <property type="match status" value="1"/>
</dbReference>
<feature type="domain" description="ChlI/MoxR AAA lid" evidence="5">
    <location>
        <begin position="273"/>
        <end position="342"/>
    </location>
</feature>
<dbReference type="SUPFAM" id="SSF52540">
    <property type="entry name" value="P-loop containing nucleoside triphosphate hydrolases"/>
    <property type="match status" value="1"/>
</dbReference>
<keyword evidence="2" id="KW-0067">ATP-binding</keyword>
<dbReference type="InterPro" id="IPR027417">
    <property type="entry name" value="P-loop_NTPase"/>
</dbReference>
<evidence type="ECO:0000256" key="2">
    <source>
        <dbReference type="ARBA" id="ARBA00022840"/>
    </source>
</evidence>
<dbReference type="Gene3D" id="3.40.50.300">
    <property type="entry name" value="P-loop containing nucleotide triphosphate hydrolases"/>
    <property type="match status" value="1"/>
</dbReference>
<evidence type="ECO:0000259" key="5">
    <source>
        <dbReference type="Pfam" id="PF17863"/>
    </source>
</evidence>
<dbReference type="STRING" id="906968.Trebr_2098"/>
<protein>
    <submittedName>
        <fullName evidence="6">ATPase associated with various cellular activities AAA_3</fullName>
    </submittedName>
</protein>
<proteinExistence type="inferred from homology"/>
<comment type="similarity">
    <text evidence="3">Belongs to the MoxR family.</text>
</comment>
<dbReference type="AlphaFoldDB" id="F4LK51"/>
<dbReference type="PANTHER" id="PTHR42759:SF1">
    <property type="entry name" value="MAGNESIUM-CHELATASE SUBUNIT CHLD"/>
    <property type="match status" value="1"/>
</dbReference>
<evidence type="ECO:0000313" key="7">
    <source>
        <dbReference type="Proteomes" id="UP000006546"/>
    </source>
</evidence>
<organism evidence="6 7">
    <name type="scientific">Treponema brennaborense (strain DSM 12168 / CIP 105900 / DD5/3)</name>
    <dbReference type="NCBI Taxonomy" id="906968"/>
    <lineage>
        <taxon>Bacteria</taxon>
        <taxon>Pseudomonadati</taxon>
        <taxon>Spirochaetota</taxon>
        <taxon>Spirochaetia</taxon>
        <taxon>Spirochaetales</taxon>
        <taxon>Treponemataceae</taxon>
        <taxon>Treponema</taxon>
    </lineage>
</organism>
<dbReference type="Pfam" id="PF17863">
    <property type="entry name" value="AAA_lid_2"/>
    <property type="match status" value="1"/>
</dbReference>
<dbReference type="InterPro" id="IPR041628">
    <property type="entry name" value="ChlI/MoxR_AAA_lid"/>
</dbReference>
<accession>F4LK51</accession>
<evidence type="ECO:0000313" key="6">
    <source>
        <dbReference type="EMBL" id="AEE17513.1"/>
    </source>
</evidence>
<keyword evidence="1" id="KW-0547">Nucleotide-binding</keyword>
<sequence length="350" mass="37369">MALMKEIDAADFEQCRQLLQDCRDEAAKRVVGQQAVIDGILTALVAGGHVLLEGVPGLAKTLAVKTFSDLSGLDFKRIQFTPDLLPADVAGTLIYEQGSGTFSVRKGPVFSNLVLADEINRAPAKVQSALLEAMAEKQVTIGERTYKLPDPFFVLATQNPIEQEGTYSLPEAELDRFLLKLQVSYPSAAEEVNIVRGGGNPETVPVKKVFSAEKLGNCRKLLEAVSCDDKIIEYIVSIVSVTRPAPVKNAPSAALKLGGARNIAAGAARAQDDIHRYISFGASPRASIALCRCAKAAALFAGRSFVLPEDVKAAAPAVLRHRLVLSYEAAADGVYADDLIAKILALMPVP</sequence>
<evidence type="ECO:0000256" key="3">
    <source>
        <dbReference type="ARBA" id="ARBA00061607"/>
    </source>
</evidence>
<dbReference type="InterPro" id="IPR050764">
    <property type="entry name" value="CbbQ/NirQ/NorQ/GpvN"/>
</dbReference>
<dbReference type="KEGG" id="tbe:Trebr_2098"/>
<name>F4LK51_TREBD</name>
<reference evidence="7" key="1">
    <citation type="submission" date="2011-04" db="EMBL/GenBank/DDBJ databases">
        <title>The complete genome of Treponema brennaborense DSM 12168.</title>
        <authorList>
            <person name="Lucas S."/>
            <person name="Han J."/>
            <person name="Lapidus A."/>
            <person name="Bruce D."/>
            <person name="Goodwin L."/>
            <person name="Pitluck S."/>
            <person name="Peters L."/>
            <person name="Kyrpides N."/>
            <person name="Mavromatis K."/>
            <person name="Ivanova N."/>
            <person name="Mikhailova N."/>
            <person name="Pagani I."/>
            <person name="Teshima H."/>
            <person name="Detter J.C."/>
            <person name="Tapia R."/>
            <person name="Han C."/>
            <person name="Land M."/>
            <person name="Hauser L."/>
            <person name="Markowitz V."/>
            <person name="Cheng J.-F."/>
            <person name="Hugenholtz P."/>
            <person name="Woyke T."/>
            <person name="Wu D."/>
            <person name="Gronow S."/>
            <person name="Wellnitz S."/>
            <person name="Brambilla E."/>
            <person name="Klenk H.-P."/>
            <person name="Eisen J.A."/>
        </authorList>
    </citation>
    <scope>NUCLEOTIDE SEQUENCE [LARGE SCALE GENOMIC DNA]</scope>
    <source>
        <strain evidence="7">DSM 12168 / CIP 105900 / DD5/3</strain>
    </source>
</reference>
<dbReference type="PANTHER" id="PTHR42759">
    <property type="entry name" value="MOXR FAMILY PROTEIN"/>
    <property type="match status" value="1"/>
</dbReference>
<keyword evidence="7" id="KW-1185">Reference proteome</keyword>
<dbReference type="EMBL" id="CP002696">
    <property type="protein sequence ID" value="AEE17513.1"/>
    <property type="molecule type" value="Genomic_DNA"/>
</dbReference>
<dbReference type="GO" id="GO:0005524">
    <property type="term" value="F:ATP binding"/>
    <property type="evidence" value="ECO:0007669"/>
    <property type="project" value="UniProtKB-KW"/>
</dbReference>
<dbReference type="eggNOG" id="COG0714">
    <property type="taxonomic scope" value="Bacteria"/>
</dbReference>
<dbReference type="PIRSF" id="PIRSF002849">
    <property type="entry name" value="AAA_ATPase_chaperone_MoxR_prd"/>
    <property type="match status" value="1"/>
</dbReference>
<dbReference type="Proteomes" id="UP000006546">
    <property type="component" value="Chromosome"/>
</dbReference>
<feature type="domain" description="ATPase AAA-3" evidence="4">
    <location>
        <begin position="49"/>
        <end position="179"/>
    </location>
</feature>
<dbReference type="GO" id="GO:0016887">
    <property type="term" value="F:ATP hydrolysis activity"/>
    <property type="evidence" value="ECO:0007669"/>
    <property type="project" value="InterPro"/>
</dbReference>
<evidence type="ECO:0000259" key="4">
    <source>
        <dbReference type="Pfam" id="PF07726"/>
    </source>
</evidence>
<dbReference type="Gene3D" id="1.10.8.80">
    <property type="entry name" value="Magnesium chelatase subunit I, C-Terminal domain"/>
    <property type="match status" value="1"/>
</dbReference>
<gene>
    <name evidence="6" type="ordered locus">Trebr_2098</name>
</gene>
<dbReference type="Pfam" id="PF07726">
    <property type="entry name" value="AAA_3"/>
    <property type="match status" value="1"/>
</dbReference>
<evidence type="ECO:0000256" key="1">
    <source>
        <dbReference type="ARBA" id="ARBA00022741"/>
    </source>
</evidence>
<dbReference type="InterPro" id="IPR011703">
    <property type="entry name" value="ATPase_AAA-3"/>
</dbReference>
<dbReference type="RefSeq" id="WP_013759216.1">
    <property type="nucleotide sequence ID" value="NC_015500.1"/>
</dbReference>